<protein>
    <submittedName>
        <fullName evidence="1">Uncharacterized protein</fullName>
    </submittedName>
</protein>
<comment type="caution">
    <text evidence="1">The sequence shown here is derived from an EMBL/GenBank/DDBJ whole genome shotgun (WGS) entry which is preliminary data.</text>
</comment>
<gene>
    <name evidence="1" type="ORF">JOB18_013009</name>
</gene>
<accession>A0AAV6QT73</accession>
<evidence type="ECO:0000313" key="2">
    <source>
        <dbReference type="Proteomes" id="UP000693946"/>
    </source>
</evidence>
<evidence type="ECO:0000313" key="1">
    <source>
        <dbReference type="EMBL" id="KAG7496143.1"/>
    </source>
</evidence>
<dbReference type="Proteomes" id="UP000693946">
    <property type="component" value="Linkage Group LG3"/>
</dbReference>
<keyword evidence="2" id="KW-1185">Reference proteome</keyword>
<name>A0AAV6QT73_SOLSE</name>
<organism evidence="1 2">
    <name type="scientific">Solea senegalensis</name>
    <name type="common">Senegalese sole</name>
    <dbReference type="NCBI Taxonomy" id="28829"/>
    <lineage>
        <taxon>Eukaryota</taxon>
        <taxon>Metazoa</taxon>
        <taxon>Chordata</taxon>
        <taxon>Craniata</taxon>
        <taxon>Vertebrata</taxon>
        <taxon>Euteleostomi</taxon>
        <taxon>Actinopterygii</taxon>
        <taxon>Neopterygii</taxon>
        <taxon>Teleostei</taxon>
        <taxon>Neoteleostei</taxon>
        <taxon>Acanthomorphata</taxon>
        <taxon>Carangaria</taxon>
        <taxon>Pleuronectiformes</taxon>
        <taxon>Pleuronectoidei</taxon>
        <taxon>Soleidae</taxon>
        <taxon>Solea</taxon>
    </lineage>
</organism>
<proteinExistence type="predicted"/>
<dbReference type="AlphaFoldDB" id="A0AAV6QT73"/>
<reference evidence="1 2" key="1">
    <citation type="journal article" date="2021" name="Sci. Rep.">
        <title>Chromosome anchoring in Senegalese sole (Solea senegalensis) reveals sex-associated markers and genome rearrangements in flatfish.</title>
        <authorList>
            <person name="Guerrero-Cozar I."/>
            <person name="Gomez-Garrido J."/>
            <person name="Berbel C."/>
            <person name="Martinez-Blanch J.F."/>
            <person name="Alioto T."/>
            <person name="Claros M.G."/>
            <person name="Gagnaire P.A."/>
            <person name="Manchado M."/>
        </authorList>
    </citation>
    <scope>NUCLEOTIDE SEQUENCE [LARGE SCALE GENOMIC DNA]</scope>
    <source>
        <strain evidence="1">Sse05_10M</strain>
    </source>
</reference>
<sequence length="53" mass="6346">MLEKFKKLPLILDRTLLWRTSPGFLPSSFTFNWFTKPLSKMCQLQPAFDIKHF</sequence>
<dbReference type="EMBL" id="JAGKHQ010000015">
    <property type="protein sequence ID" value="KAG7496143.1"/>
    <property type="molecule type" value="Genomic_DNA"/>
</dbReference>